<evidence type="ECO:0008006" key="4">
    <source>
        <dbReference type="Google" id="ProtNLM"/>
    </source>
</evidence>
<dbReference type="EMBL" id="KE343449">
    <property type="protein sequence ID" value="EXB29765.1"/>
    <property type="molecule type" value="Genomic_DNA"/>
</dbReference>
<accession>W9QE62</accession>
<name>W9QE62_9ROSA</name>
<evidence type="ECO:0000256" key="1">
    <source>
        <dbReference type="SAM" id="SignalP"/>
    </source>
</evidence>
<feature type="signal peptide" evidence="1">
    <location>
        <begin position="1"/>
        <end position="22"/>
    </location>
</feature>
<evidence type="ECO:0000313" key="3">
    <source>
        <dbReference type="Proteomes" id="UP000030645"/>
    </source>
</evidence>
<reference evidence="3" key="1">
    <citation type="submission" date="2013-01" db="EMBL/GenBank/DDBJ databases">
        <title>Draft Genome Sequence of a Mulberry Tree, Morus notabilis C.K. Schneid.</title>
        <authorList>
            <person name="He N."/>
            <person name="Zhao S."/>
        </authorList>
    </citation>
    <scope>NUCLEOTIDE SEQUENCE</scope>
</reference>
<keyword evidence="1" id="KW-0732">Signal</keyword>
<feature type="chain" id="PRO_5004930582" description="Secreted protein" evidence="1">
    <location>
        <begin position="23"/>
        <end position="91"/>
    </location>
</feature>
<dbReference type="AlphaFoldDB" id="W9QE62"/>
<proteinExistence type="predicted"/>
<organism evidence="2 3">
    <name type="scientific">Morus notabilis</name>
    <dbReference type="NCBI Taxonomy" id="981085"/>
    <lineage>
        <taxon>Eukaryota</taxon>
        <taxon>Viridiplantae</taxon>
        <taxon>Streptophyta</taxon>
        <taxon>Embryophyta</taxon>
        <taxon>Tracheophyta</taxon>
        <taxon>Spermatophyta</taxon>
        <taxon>Magnoliopsida</taxon>
        <taxon>eudicotyledons</taxon>
        <taxon>Gunneridae</taxon>
        <taxon>Pentapetalae</taxon>
        <taxon>rosids</taxon>
        <taxon>fabids</taxon>
        <taxon>Rosales</taxon>
        <taxon>Moraceae</taxon>
        <taxon>Moreae</taxon>
        <taxon>Morus</taxon>
    </lineage>
</organism>
<dbReference type="Proteomes" id="UP000030645">
    <property type="component" value="Unassembled WGS sequence"/>
</dbReference>
<evidence type="ECO:0000313" key="2">
    <source>
        <dbReference type="EMBL" id="EXB29765.1"/>
    </source>
</evidence>
<keyword evidence="3" id="KW-1185">Reference proteome</keyword>
<sequence>MHQAATLSSLLLFSICRHSFFSLPSKYERRRVRRYAEALTVEILGHLRCEIAARSVVIPPHPRDFVDDGSKTNDAGLFRDRRSTAAILIHL</sequence>
<protein>
    <recommendedName>
        <fullName evidence="4">Secreted protein</fullName>
    </recommendedName>
</protein>
<gene>
    <name evidence="2" type="ORF">L484_008928</name>
</gene>